<evidence type="ECO:0000313" key="3">
    <source>
        <dbReference type="Proteomes" id="UP000694866"/>
    </source>
</evidence>
<accession>A0A9R1U3Y1</accession>
<name>A0A0C9PUR9_9HYME</name>
<dbReference type="KEGG" id="fas:105268377"/>
<dbReference type="AlphaFoldDB" id="A0A0C9PUR9"/>
<evidence type="ECO:0000313" key="4">
    <source>
        <dbReference type="RefSeq" id="XP_011306207.1"/>
    </source>
</evidence>
<organism evidence="2">
    <name type="scientific">Fopius arisanus</name>
    <dbReference type="NCBI Taxonomy" id="64838"/>
    <lineage>
        <taxon>Eukaryota</taxon>
        <taxon>Metazoa</taxon>
        <taxon>Ecdysozoa</taxon>
        <taxon>Arthropoda</taxon>
        <taxon>Hexapoda</taxon>
        <taxon>Insecta</taxon>
        <taxon>Pterygota</taxon>
        <taxon>Neoptera</taxon>
        <taxon>Endopterygota</taxon>
        <taxon>Hymenoptera</taxon>
        <taxon>Apocrita</taxon>
        <taxon>Ichneumonoidea</taxon>
        <taxon>Braconidae</taxon>
        <taxon>Opiinae</taxon>
        <taxon>Fopius</taxon>
    </lineage>
</organism>
<dbReference type="GeneID" id="105268377"/>
<keyword evidence="3" id="KW-1185">Reference proteome</keyword>
<dbReference type="RefSeq" id="XP_011306207.1">
    <property type="nucleotide sequence ID" value="XM_011307905.1"/>
</dbReference>
<evidence type="ECO:0000256" key="1">
    <source>
        <dbReference type="SAM" id="Phobius"/>
    </source>
</evidence>
<keyword evidence="1" id="KW-1133">Transmembrane helix</keyword>
<reference evidence="4" key="2">
    <citation type="submission" date="2025-04" db="UniProtKB">
        <authorList>
            <consortium name="RefSeq"/>
        </authorList>
    </citation>
    <scope>IDENTIFICATION</scope>
    <source>
        <strain evidence="4">USDA-PBARC FA_bdor</strain>
        <tissue evidence="4">Whole organism</tissue>
    </source>
</reference>
<dbReference type="EMBL" id="GBYB01005153">
    <property type="protein sequence ID" value="JAG74920.1"/>
    <property type="molecule type" value="Transcribed_RNA"/>
</dbReference>
<reference evidence="2" key="1">
    <citation type="submission" date="2015-01" db="EMBL/GenBank/DDBJ databases">
        <title>Transcriptome Assembly of Fopius arisanus.</title>
        <authorList>
            <person name="Geib S."/>
        </authorList>
    </citation>
    <scope>NUCLEOTIDE SEQUENCE</scope>
</reference>
<keyword evidence="1" id="KW-0812">Transmembrane</keyword>
<keyword evidence="1" id="KW-0472">Membrane</keyword>
<proteinExistence type="predicted"/>
<sequence>MDNYKKCCDTYGTEKIDMDNPVHLNGSRSSRVDLSATELGEVRMASPTPAASSSKNVAPGPCSNGPCKTSMSLHNKPESPWHSLKTVFLVSFIIALIIWIIVYTLLSQYELL</sequence>
<dbReference type="Proteomes" id="UP000694866">
    <property type="component" value="Unplaced"/>
</dbReference>
<feature type="transmembrane region" description="Helical" evidence="1">
    <location>
        <begin position="86"/>
        <end position="106"/>
    </location>
</feature>
<dbReference type="OrthoDB" id="8191931at2759"/>
<protein>
    <submittedName>
        <fullName evidence="2">Plekhm3 protein</fullName>
    </submittedName>
    <submittedName>
        <fullName evidence="4">Uncharacterized protein isoform X1</fullName>
    </submittedName>
</protein>
<evidence type="ECO:0000313" key="2">
    <source>
        <dbReference type="EMBL" id="JAG74920.1"/>
    </source>
</evidence>
<accession>A0A0C9PUR9</accession>
<gene>
    <name evidence="2" type="primary">plekhm3</name>
    <name evidence="4" type="synonym">LOC105268377</name>
    <name evidence="2" type="ORF">g.30039</name>
</gene>